<dbReference type="Pfam" id="PF09346">
    <property type="entry name" value="SMI1_KNR4"/>
    <property type="match status" value="1"/>
</dbReference>
<dbReference type="InterPro" id="IPR037883">
    <property type="entry name" value="Knr4/Smi1-like_sf"/>
</dbReference>
<gene>
    <name evidence="2" type="ORF">NIES267_60960</name>
</gene>
<dbReference type="SUPFAM" id="SSF160631">
    <property type="entry name" value="SMI1/KNR4-like"/>
    <property type="match status" value="1"/>
</dbReference>
<keyword evidence="3" id="KW-1185">Reference proteome</keyword>
<proteinExistence type="predicted"/>
<feature type="domain" description="Knr4/Smi1-like" evidence="1">
    <location>
        <begin position="40"/>
        <end position="175"/>
    </location>
</feature>
<dbReference type="Gene3D" id="3.40.1580.10">
    <property type="entry name" value="SMI1/KNR4-like"/>
    <property type="match status" value="1"/>
</dbReference>
<evidence type="ECO:0000313" key="3">
    <source>
        <dbReference type="Proteomes" id="UP000218418"/>
    </source>
</evidence>
<name>A0A1Z4LZB6_9CYAN</name>
<dbReference type="AlphaFoldDB" id="A0A1Z4LZB6"/>
<dbReference type="InterPro" id="IPR018958">
    <property type="entry name" value="Knr4/Smi1-like_dom"/>
</dbReference>
<dbReference type="SMART" id="SM00860">
    <property type="entry name" value="SMI1_KNR4"/>
    <property type="match status" value="1"/>
</dbReference>
<sequence length="187" mass="22138">MNLEQWKKFLKRYSIELLSEDSEIEFDEEIYQSQWMGYEPATETQIAEAEKRLNMTLPNSLRNFYLVTNGWRETGYYIHDILPVEKIDWLRIRDSHLHGIACKAEERRDIPDNYDYEQGTQVKRSLAISSWGDAAIWLLDPGEQDSRGEWAGACWASWIPGMEWTATSFAELMEKELEDFIHLRDDY</sequence>
<evidence type="ECO:0000259" key="1">
    <source>
        <dbReference type="SMART" id="SM00860"/>
    </source>
</evidence>
<organism evidence="2 3">
    <name type="scientific">Calothrix parasitica NIES-267</name>
    <dbReference type="NCBI Taxonomy" id="1973488"/>
    <lineage>
        <taxon>Bacteria</taxon>
        <taxon>Bacillati</taxon>
        <taxon>Cyanobacteriota</taxon>
        <taxon>Cyanophyceae</taxon>
        <taxon>Nostocales</taxon>
        <taxon>Calotrichaceae</taxon>
        <taxon>Calothrix</taxon>
    </lineage>
</organism>
<protein>
    <recommendedName>
        <fullName evidence="1">Knr4/Smi1-like domain-containing protein</fullName>
    </recommendedName>
</protein>
<accession>A0A1Z4LZB6</accession>
<dbReference type="EMBL" id="AP018227">
    <property type="protein sequence ID" value="BAY86586.1"/>
    <property type="molecule type" value="Genomic_DNA"/>
</dbReference>
<dbReference type="Proteomes" id="UP000218418">
    <property type="component" value="Chromosome"/>
</dbReference>
<reference evidence="2 3" key="1">
    <citation type="submission" date="2017-06" db="EMBL/GenBank/DDBJ databases">
        <title>Genome sequencing of cyanobaciteial culture collection at National Institute for Environmental Studies (NIES).</title>
        <authorList>
            <person name="Hirose Y."/>
            <person name="Shimura Y."/>
            <person name="Fujisawa T."/>
            <person name="Nakamura Y."/>
            <person name="Kawachi M."/>
        </authorList>
    </citation>
    <scope>NUCLEOTIDE SEQUENCE [LARGE SCALE GENOMIC DNA]</scope>
    <source>
        <strain evidence="2 3">NIES-267</strain>
    </source>
</reference>
<evidence type="ECO:0000313" key="2">
    <source>
        <dbReference type="EMBL" id="BAY86586.1"/>
    </source>
</evidence>
<dbReference type="OrthoDB" id="458118at2"/>